<reference evidence="1 2" key="1">
    <citation type="submission" date="2012-11" db="EMBL/GenBank/DDBJ databases">
        <title>Genome assembly of Thiorhodococcus sp. AK35.</title>
        <authorList>
            <person name="Nupur N."/>
            <person name="Khatri I."/>
            <person name="Subramanian S."/>
            <person name="Pinnaka A."/>
        </authorList>
    </citation>
    <scope>NUCLEOTIDE SEQUENCE [LARGE SCALE GENOMIC DNA]</scope>
    <source>
        <strain evidence="1 2">AK35</strain>
    </source>
</reference>
<dbReference type="PANTHER" id="PTHR35602">
    <property type="entry name" value="ESTERASE YQIA-RELATED"/>
    <property type="match status" value="1"/>
</dbReference>
<dbReference type="InterPro" id="IPR029058">
    <property type="entry name" value="AB_hydrolase_fold"/>
</dbReference>
<sequence>MLIYLHGLDSSSQSAKAKLLRERLAPFEVRAIDYRPHRPDEAVARLSRFFADLGDCRPAVIGSSMGGFYGQYLARRFDFSHLFMINPALTPWIFVEERIGSVQTAADGEEYPITAELVERLRAYGIAQPCDGTPTTLFLDRGDTLLDYRIAEDLYRDCARLMIWDGGDHAFQHMEEAIEIVREHLAQPEHRR</sequence>
<keyword evidence="2" id="KW-1185">Reference proteome</keyword>
<name>W9VCT6_9GAMM</name>
<dbReference type="SUPFAM" id="SSF53474">
    <property type="entry name" value="alpha/beta-Hydrolases"/>
    <property type="match status" value="1"/>
</dbReference>
<dbReference type="OrthoDB" id="9814831at2"/>
<gene>
    <name evidence="1" type="ORF">D779_3270</name>
</gene>
<accession>W9VCT6</accession>
<organism evidence="1 2">
    <name type="scientific">Imhoffiella purpurea</name>
    <dbReference type="NCBI Taxonomy" id="1249627"/>
    <lineage>
        <taxon>Bacteria</taxon>
        <taxon>Pseudomonadati</taxon>
        <taxon>Pseudomonadota</taxon>
        <taxon>Gammaproteobacteria</taxon>
        <taxon>Chromatiales</taxon>
        <taxon>Chromatiaceae</taxon>
        <taxon>Imhoffiella</taxon>
    </lineage>
</organism>
<dbReference type="PANTHER" id="PTHR35602:SF3">
    <property type="entry name" value="ESTERASE YQIA"/>
    <property type="match status" value="1"/>
</dbReference>
<dbReference type="Gene3D" id="3.40.50.1820">
    <property type="entry name" value="alpha/beta hydrolase"/>
    <property type="match status" value="1"/>
</dbReference>
<proteinExistence type="predicted"/>
<dbReference type="STRING" id="1249627.D779_3270"/>
<dbReference type="ESTHER" id="9gamm-w9vct6">
    <property type="family name" value="abh_upf00227"/>
</dbReference>
<dbReference type="InterPro" id="IPR008886">
    <property type="entry name" value="UPF0227/Esterase_YqiA"/>
</dbReference>
<dbReference type="Proteomes" id="UP000019460">
    <property type="component" value="Unassembled WGS sequence"/>
</dbReference>
<dbReference type="AlphaFoldDB" id="W9VCT6"/>
<protein>
    <submittedName>
        <fullName evidence="1">Putative esterase</fullName>
    </submittedName>
</protein>
<evidence type="ECO:0000313" key="2">
    <source>
        <dbReference type="Proteomes" id="UP000019460"/>
    </source>
</evidence>
<dbReference type="EMBL" id="AONC01000056">
    <property type="protein sequence ID" value="EXJ13827.1"/>
    <property type="molecule type" value="Genomic_DNA"/>
</dbReference>
<evidence type="ECO:0000313" key="1">
    <source>
        <dbReference type="EMBL" id="EXJ13827.1"/>
    </source>
</evidence>
<dbReference type="Pfam" id="PF05728">
    <property type="entry name" value="UPF0227"/>
    <property type="match status" value="1"/>
</dbReference>
<dbReference type="RefSeq" id="WP_043756230.1">
    <property type="nucleotide sequence ID" value="NZ_AONC01000056.1"/>
</dbReference>
<comment type="caution">
    <text evidence="1">The sequence shown here is derived from an EMBL/GenBank/DDBJ whole genome shotgun (WGS) entry which is preliminary data.</text>
</comment>
<dbReference type="eggNOG" id="COG3150">
    <property type="taxonomic scope" value="Bacteria"/>
</dbReference>